<sequence length="187" mass="20110">MSIRSMILASLFAALLAISSQIYIPIGPVPHTLQIMFVFLAGFILGGRWGFISVLLWVLLGVFGLPVFSEGKSGLAALAGPTGGFLVGFMVAAYLVGRCVEQGKLSAKMTVAVLLCVLFIVYGLGLAGFLLSFHFFLHKSMTLNQAMLIAVIPFLPFDIIKTALAAYLGIKIRRALVRAGFIKGRKE</sequence>
<dbReference type="GO" id="GO:0015225">
    <property type="term" value="F:biotin transmembrane transporter activity"/>
    <property type="evidence" value="ECO:0007669"/>
    <property type="project" value="UniProtKB-UniRule"/>
</dbReference>
<protein>
    <recommendedName>
        <fullName evidence="2">Biotin transporter</fullName>
    </recommendedName>
</protein>
<comment type="subcellular location">
    <subcellularLocation>
        <location evidence="2">Cell membrane</location>
        <topology evidence="2">Multi-pass membrane protein</topology>
    </subcellularLocation>
</comment>
<dbReference type="PANTHER" id="PTHR34295:SF1">
    <property type="entry name" value="BIOTIN TRANSPORTER BIOY"/>
    <property type="match status" value="1"/>
</dbReference>
<feature type="transmembrane region" description="Helical" evidence="3">
    <location>
        <begin position="75"/>
        <end position="97"/>
    </location>
</feature>
<dbReference type="PANTHER" id="PTHR34295">
    <property type="entry name" value="BIOTIN TRANSPORTER BIOY"/>
    <property type="match status" value="1"/>
</dbReference>
<dbReference type="OrthoDB" id="9803495at2"/>
<gene>
    <name evidence="4" type="ORF">LUCI_1646</name>
</gene>
<keyword evidence="5" id="KW-1185">Reference proteome</keyword>
<accession>A0A498R5M8</accession>
<proteinExistence type="inferred from homology"/>
<organism evidence="4 5">
    <name type="scientific">Lucifera butyrica</name>
    <dbReference type="NCBI Taxonomy" id="1351585"/>
    <lineage>
        <taxon>Bacteria</taxon>
        <taxon>Bacillati</taxon>
        <taxon>Bacillota</taxon>
        <taxon>Negativicutes</taxon>
        <taxon>Veillonellales</taxon>
        <taxon>Veillonellaceae</taxon>
        <taxon>Lucifera</taxon>
    </lineage>
</organism>
<feature type="transmembrane region" description="Helical" evidence="3">
    <location>
        <begin position="148"/>
        <end position="170"/>
    </location>
</feature>
<comment type="similarity">
    <text evidence="1 2">Belongs to the BioY family.</text>
</comment>
<evidence type="ECO:0000256" key="3">
    <source>
        <dbReference type="SAM" id="Phobius"/>
    </source>
</evidence>
<feature type="transmembrane region" description="Helical" evidence="3">
    <location>
        <begin position="109"/>
        <end position="136"/>
    </location>
</feature>
<evidence type="ECO:0000256" key="1">
    <source>
        <dbReference type="ARBA" id="ARBA00010692"/>
    </source>
</evidence>
<dbReference type="AlphaFoldDB" id="A0A498R5M8"/>
<dbReference type="InterPro" id="IPR003784">
    <property type="entry name" value="BioY"/>
</dbReference>
<dbReference type="PIRSF" id="PIRSF016661">
    <property type="entry name" value="BioY"/>
    <property type="match status" value="1"/>
</dbReference>
<keyword evidence="2 3" id="KW-0472">Membrane</keyword>
<dbReference type="Pfam" id="PF02632">
    <property type="entry name" value="BioY"/>
    <property type="match status" value="1"/>
</dbReference>
<keyword evidence="3" id="KW-0812">Transmembrane</keyword>
<keyword evidence="2" id="KW-0813">Transport</keyword>
<dbReference type="GO" id="GO:0005886">
    <property type="term" value="C:plasma membrane"/>
    <property type="evidence" value="ECO:0007669"/>
    <property type="project" value="UniProtKB-SubCell"/>
</dbReference>
<name>A0A498R5M8_9FIRM</name>
<dbReference type="EMBL" id="UPPP01000063">
    <property type="protein sequence ID" value="VBB06415.1"/>
    <property type="molecule type" value="Genomic_DNA"/>
</dbReference>
<dbReference type="Proteomes" id="UP000277811">
    <property type="component" value="Unassembled WGS sequence"/>
</dbReference>
<evidence type="ECO:0000313" key="5">
    <source>
        <dbReference type="Proteomes" id="UP000277811"/>
    </source>
</evidence>
<dbReference type="RefSeq" id="WP_122627366.1">
    <property type="nucleotide sequence ID" value="NZ_UPPP01000063.1"/>
</dbReference>
<dbReference type="Gene3D" id="1.10.1760.20">
    <property type="match status" value="1"/>
</dbReference>
<evidence type="ECO:0000256" key="2">
    <source>
        <dbReference type="PIRNR" id="PIRNR016661"/>
    </source>
</evidence>
<keyword evidence="3" id="KW-1133">Transmembrane helix</keyword>
<keyword evidence="2" id="KW-1003">Cell membrane</keyword>
<reference evidence="4 5" key="1">
    <citation type="submission" date="2018-06" db="EMBL/GenBank/DDBJ databases">
        <authorList>
            <person name="Strepis N."/>
        </authorList>
    </citation>
    <scope>NUCLEOTIDE SEQUENCE [LARGE SCALE GENOMIC DNA]</scope>
    <source>
        <strain evidence="4">LUCI</strain>
    </source>
</reference>
<evidence type="ECO:0000313" key="4">
    <source>
        <dbReference type="EMBL" id="VBB06415.1"/>
    </source>
</evidence>